<dbReference type="Gene3D" id="3.40.50.12780">
    <property type="entry name" value="N-terminal domain of ligase-like"/>
    <property type="match status" value="1"/>
</dbReference>
<dbReference type="Gene3D" id="1.10.1200.10">
    <property type="entry name" value="ACP-like"/>
    <property type="match status" value="5"/>
</dbReference>
<dbReference type="PROSITE" id="PS00455">
    <property type="entry name" value="AMP_BINDING"/>
    <property type="match status" value="6"/>
</dbReference>
<dbReference type="Pfam" id="PF00550">
    <property type="entry name" value="PP-binding"/>
    <property type="match status" value="6"/>
</dbReference>
<feature type="domain" description="Carrier" evidence="6">
    <location>
        <begin position="4385"/>
        <end position="4459"/>
    </location>
</feature>
<evidence type="ECO:0000256" key="2">
    <source>
        <dbReference type="ARBA" id="ARBA00022450"/>
    </source>
</evidence>
<keyword evidence="4" id="KW-0677">Repeat</keyword>
<dbReference type="NCBIfam" id="TIGR01720">
    <property type="entry name" value="NRPS-para261"/>
    <property type="match status" value="1"/>
</dbReference>
<dbReference type="Pfam" id="PF13193">
    <property type="entry name" value="AMP-binding_C"/>
    <property type="match status" value="6"/>
</dbReference>
<reference evidence="7" key="1">
    <citation type="submission" date="2020-09" db="EMBL/GenBank/DDBJ databases">
        <title>Hoyosella lacisalsi sp. nov., a halotolerant actinobacterium isolated from soil of Lake Gudzhirganskoe.</title>
        <authorList>
            <person name="Yang Q."/>
            <person name="Guo P.Y."/>
            <person name="Liu S.W."/>
            <person name="Li F.N."/>
            <person name="Sun C.H."/>
        </authorList>
    </citation>
    <scope>NUCLEOTIDE SEQUENCE</scope>
    <source>
        <strain evidence="7">G463</strain>
    </source>
</reference>
<dbReference type="PROSITE" id="PS00012">
    <property type="entry name" value="PHOSPHOPANTETHEINE"/>
    <property type="match status" value="6"/>
</dbReference>
<dbReference type="Proteomes" id="UP000642993">
    <property type="component" value="Unassembled WGS sequence"/>
</dbReference>
<name>A0A927JF24_9ACTN</name>
<dbReference type="InterPro" id="IPR020806">
    <property type="entry name" value="PKS_PP-bd"/>
</dbReference>
<sequence length="7319" mass="790028">MWFAQQLDPDVPVVIAQYMDFNGEVDVQLLERSIDQARCEIGSGALKIVLDEHGDPLQRIDLGDHRYIDYHDFRAEPDPFAAALAWMHDEYSSPIDPLKGPLGNSAFLQVEDHRYLWYGRIHHIALDGFSAARWVSRSAELYTCAIEGTEPPAPRFASLRSLYEADVQYRNSSRYAIDRDFWIERLSGWGVISSLVEGSAQAVPRTKLETAPISPGMAERLENSDQSFGVSAALVLISAFALYLSRATGERDVTVSTTMLGRINRQQRESGGTFANIVPLRVSIDPGSTLDDLFKTVFREQIGALKHQRFSVEQIRHEIGLGESERRLLGPIVNPMLFDQNITFGDVSGEFNILTSGPVEDLLVNIYPRGRTGRTHVDFRANPGLYSDELLAEQHGRFMAFLEDFLSSTPERALGDIHPETAELGRAMERRRDAEKFWSRALDGLPEALDVPGAQAGEGPSTATLALATTAEQLRERGQDAEHVLMAAVAATLARLTGEPDIAITTVAAPEGNPAVIRLAVDTARSFDELAEQARSRAAAALEHATLDAASLANAVGAARVPGHAFLAVRATESAPLDLSAFDPSAFDPSAFDSRAEIAIVVDLAGAGPKLTVTAPASSDTVRGIAGRIDTMLARCLAAPSKAVGDHSMLVEGEHEMLVPVEGPASSTTRTLGELFTEVAATNSEVLAVIAGDQALTYRELDARANQVARYLIATAGTRAEQLVALGISRSVESILSTWAITKTGAGFVPVDPNYPKDRVEHMLDDSGAIVGVTVAAQRASLPDTIDWVVLDDPIVSAAIDQYPSGPLAPTELAAPVRLDSVAYVIYTSGSTGKPKGVAVTHHGLESYAAEERDAFDVTPGSRIMAFSSPSFDASLLEILFSLGNGVTMVIIPTTVYGGDDLRELLLKHQVTHAFITPLALASVEPSGVDDLRVIAVGGEALPRDLLQAWSPGRVFHNIYGPTETTIVTAISEPLRPDDPISIGGPIRGTRMVILDDRLQPVPMGVPGELYITGLGLARGYHERFDLTSNRFVADPYGPAGARMYRSGDLAQWARAPRTGNLTIEYVGRSDFQVKVRGFRIELGEIDTVLANHPAIAFAATLGVTGPNGETALVAYVKPEEGQDPTTDELLDHLGEFLPAHMVPSLIIPISEIPLNPVGKLDRKALPEPDFTGTGRTATFAAPTNPVEEIIAAIFAELLGAESVGIDNSFFDLGGNSLVATRAVARINAALGSSISVRDLFEATTTRELAHRAEGGQAATRRLPLVPQDRPDSIPLSLAQQRMWFINQFNPESPAYNVPMAVAMTGELDHKAVQQAVLDLLERHESLRTIFPASEDGAHQVILPTGSVRPDLAPRPADSDAELAAAVTSMATEGFDVTREIPVRAALYQRDDTHHTLVFVLHHIASDGFSLKPLATDFMRAYTSRAAGAEPDWKPLEVQYADYAIWQREYLGDENDPDSVLAEQMDYWKKALAGTPDLLELPTDRPRPAVQSLRGADHAFTVPADIHKRLRALAHDNGATLFMVIHAALAALLARLADTDDVTIGTPVAGRGEAALDELIGMFVNTLVLRTAVHDDEPFTALLERARTTDIGAFSQADVPFEGLVESLKPQRSTAHAPRFQVMLEFQNLGEAHVRLPWLDIAVQPLGTSTAKFDMQVILAEKFEDDGSPAALEATITYATDLFLPASIARLAEQFRGFLGSIAASPATPLGAIALTTSTERDHLVRVLNDTAAPVAGATLVEKFAAHVARTPDAVAIEFDGTTLTYRELDERSNQLARHLITLGAGPDTHVALAMRRSVELLVGMYAIIKAGAAYVPLDPDNPAGRNDYVLGLAAPIGAIVVDAADLPEGSTVPAIILGGISLEDYPASTITDADRTHPLRADNPAYVIFTSGSTGKPKGVSVPHRGIVNRLAWMQHEYQLSASDTVLQKTPYTFDVSVWEFFWPLQVGARLLIAKPDGHRDPGYLADLIGGSGVTVLHFVPSMLATFASSLGADQRDQLATLRAVFCSGEALPPAVVADFRALSDARIHNLYGPTEASVDVTYHEYTDSDTVSVPIGAPVWNTQVYVLDRTLRPTPVGIPGELYLAGTQLARGYVQRGDLTADRFVASPYGDPGSRMYRTGDLVRWRASADGTTELDYIGRTDFQVKLRGLRIELPEIESVLLADAAVAQAVVIVHRDEHTGDRLIAYLVAAPGRSIDTDGLLEHAAKELPAYMVPAQVVTLDAFPLGGTGKLDRKALPVPDFVAASAEHVAPRNAIEEVIASIFADLLGTDRVSVHDSFFDIGGNSLIAARLIARVNNALDASIGVRDLFDAPTVATLAVRAESALGRERPPLDSVERPSPVPLSLAQQRMWFINQLDKGSAAYNSPMPVRLTGPLDITALEQALRDVVERHETLRTRYPEGIDGATQDILGTDDVAIPLAPEDVDGETGLHQQAAKFAFTGFDVASEVPLRARLFRLAPEEHVLLVVIHHISSDGFSLAPLARDVVVAYTARARGLAPEWPPLPVQYADFAVWQRQVLGDENNPASLLNEQLAYWRNTLAGLPDVLELPTDRPRPPKQSLRGAVEEFDISAELHQRLLELARAHNASVFMVMHAAIALLLAKLSGTQDIAVGTPIAGRGEAELDDIVGMFVNTLVLRTEVDLDATFVDLIHKARAADLGAFGRADVPFERVVDALSPQRSEAHSPLFQVMLEFQNNEKPRLDLPGLSVEAVDIPIDIANFDLQFILSERYEAGPSGITAGLRYATDLFDASTVRGFARRLLLLLDNATARPTAPVSHIDILDADERAEITSINGGPGNRAEGLPDLLTMGIRDHDAPAVIDGDRHITYRELDELSNRIARVLIEEGVTTESFVALGYARSIEWLVSLWSVTKAGGAFVPVDPTYPRDRIEHMLTDSGAVAGLSVEANHASLPPLVPWMFLDDPAFQERLARTSAAPITDADRNAPILLETSAYLIYTSGSTGKPKGVVISHRGLDNFTPAMVAHPSVTQHSRVLSFASPSFDASLLEVLMAFGAGAAIVIVPPHVYGGDELTAVIRDHRVTHGFITPLGLASVDRSQVDHFEFVVVGGEAVPPELVNEWAHGRKMYNGYGPTEATIVATLSDAMHPGEPVRIGRLFNGVTAVVLDTRLQPVPKGVAGELYISGLGLGRGYHERFELTANRFVANPYGEPGERMYRTGDVVRWVDDYQLESLGRSDFQVKVRGFRIELGEIDSALLSHPSIDFAVTLGRTSPSGATALVSYVRAATGHAVDTAALTEHVAGFLPAYMVPSVIMVIEEIPLAVTGKLDRKALPDPDFTLAATEYRAPTNPIEETVAGIFTEVLGIDRISIDDNFFDAGGNSLIATRVVARANAALGTRIGVRELFDTPTVAGLAAVIAERASDTTDRPALVPQPRPERIPLSSAQQRMWFINQFDTESAAYNVPMAIRLSGTLDLPLLNTAIRDVIARHESLRTVFPSLDGVPAQVILPPREVGIDLAPIDTVPGELIADIEAFVGQGFDVTTAVPIRARLLRLAADEHVLVIVVHHISADGFSMAPLATDVMVAYHSRMHGDEPAWKPLDVQYADFALWQRDLLGEESDPSSVLARQLDYWKQALAGLPDVVDLPADRPRPVNASLRGGLVRFPIDAGTHQALAELARAHGATMFMVMHAALAVLVSRRSGEDDLAIGTPVAGRGEEALDGVVGMFVNTLVLRTEIDQNAPFADLLTEVKDTDLAAFTNTDVAFERLVEILRPDRSTSHSPLFQVLIEFQNNPEARLELPGLTIEPVMFEDHISKFDLQLSLRESITEDGAHAGIDAGLIYATDLFDQDTVEMFAQRFQGILAEIVGDPAVPVGDIALLSDTEQHAMLTAWNHPGTIVPERTLADAFASAAARFPERIAAVSEIDGQRTELTYQDLDQRSNQLARRLIAAGARPEALVGVAVPRDASLIIALLAVIKSGAAYLPVDTTYPADRLEFMLTDGAPVAIITTSTDQHLLPATGSELLLLDEEAPEHSSEPITDRDRIAPLRWDNTAYVIYTSGSTGKPKGVAVPHRTVLTLFANTQASFGFDENDVWTMFHSYAFDFSVWELWGPMLHGGTLVVVDYFTARSPEQFHALLRRERVSVLNQTPSAFYQLAEIDRQAGTSDDLALRSIIFGGEALDLAQLDRWYARHADDAPRLVNMYGITETTVHVTYLELDREFAASAAASVIGQALPGLRVSVLDARLRPVPPGTIGEMYVSGPQLSRGYLGRPDLTAGRFVADPNGEPGTLMYRSGDLARWNKNGQLEYLGRSDFQVQLRGFRIELGEIEAALLRYPGIAQSAVLLRADNGPGSERLVGYVLPEAGQQPEPQAILDALADTLAAHMLPAAVLVVDEFPLTANGKLDRRALPAPDFAALVTEGRAPSTPVEEKLAEVFAQVLGLDSVGVDDSFFALGGDSIMSIQLVTRAKAAGIQLRPRDVFNLRTVAALASAAVLTEDEEAVTLTELPGGGVGPMPLTPIMEWMLERGGAYNRYSQCALLTLPPSIDREGIAATLQAVIDHHDLLRARLDGHELIVSEPGTIHAEDLIDQVTVDAEPGSDAFTEAAEAALDAAADKLDPDHGVMLRAAWIEPRSGSAGRIVLAIHHLAVDGVTWRFLVPDLATAWNQIANGQPIQLDASTTSFRRWAHGLAENAPARHDELDTWRQFLGGTEPHLGSRAFDPAIDTNATVERIDVSVPTTVTDALLTRVPEAFHGGVNDGLLAALVLALARWRGATTPLVGLEGHGREENAVPGADLGRTLGWFTTIIPIRLDATGIDLDDAFAGGAATGALIKNVKELLRSLPDNGIGFGQLRYLAAETADELRPISRPQVSFNYLGRFTTGELTDELRALGWLPVGDNEDTTNLAARQNDDMAAMAVLDINTVTEATADGPVLRGTIGFPTGLLTEEEAREFGALWVEALTAIAHHVSRAGAGGFTPTDLDLVRIDQGSIDRLEKQYPSLADVWPLSPLQSGLLFHAVLAEQTVDAYMVQLVLHLRGVVDQDRMRRTVQALLDRHANLRVAYASDNAGQAVQLVPDDVEAPFAMVDLSTAEDQEAALTELLRADHQRQFHMGTAPLIRFMLVDLGAGEYRFVITNHHILLDGWSTPLLLTDLIGLYILDADPSALPPVRSYRDYLAFVSATDPRESLAAWVEAFAGVEEPTTIVPLDRSRQHDAGSRETIVDFTEGETERFTALARDLGVTLNTIVQTAWGIILGTLTSRDDVVFGTTVSGRPPQIPGIEKMIGLFINTLPVRVTLDPAESLTDLLKRVQSEQANLLDHHYVQLADIQREVGAGATFDTLAVFESYPVDTAGATEETDLGGMRIVGFDGVDAAHYPVTLVAYTDDALHLKLKYFPDLLDDTTLDGIKQRLDAVMHQLLEEPATRYAQLDVLTAAERQRYVPVSGAPGQATRTLAQLLADAAAADPQRIAIIDGDREITYRELDERSNQLARLLLSRGARPEEFVALGISRSIESILGIWAVTKAGAAYVPVDPTYPRDRIEHMLTDSGARTGLTTSNRIEALPQDVPWLVLDDARTIAEIDQYPASPIRADELHGTVHLDSAAYVIYTSGSTGTPKGVLATHRGLGNFATVAREHFRTGPEARVMHFSSPSFDASVLELLHAFGSAATMVIVPPETYGGEELAHILARKNVTHGFITPLALGSMDPAALPGLQDISVGGEAVPSALVEDWAPGRRLYNGYGPTETTIMVLIGRPMRAEGPVRLGGPIRGTDAVVLDARLKPVPVGAAGELYVTGLGLARGYHERRGLTAERFIANPYGEPGTRLYRTGDVVRWAPGDDGTLELDYVGRSDFQVKVRGFRIELGEIDAVLGNHPAVNVAITVGHTRPNGQTMLVSYVSPREGATIDTAALTVHLGESLPSHMVPSLIIPVDAMPRTPVGKIDRKALPEPDLTSLEIEYVAPRNVIEEAIAGVFADVLAEDRVSVLANFFDLGGNSLIATRVIARVNDALGTTLGVRELFDAPTVEALALRAEHAASPELAAVPLEPRERPAHVPVSLAQQRMWFINQFDTTSPAYNVPLAVRLTGELDVDGFTQSLRDVIDRHEALRTVFPRTDDGPSQVILPAEDVVNGLVPQDMPSEAVLRDRIIRIAGQGFDVQAEVPLRARLFRLSPTEHVLLVVVHHISADGFSMMPLARDIMVAYHARRAGAEPGWKPLDVQYADYTLWQREVLGDDTDPGSLAGRQIEFWKRTLAGVPDVLELPTDRPRPAQQTLRGADTRFTIPAALHSSVDALAKRNGATTFMVLHSALAVLLARLSGSEDIPIGTPVAGRGAAKLDDLVGMFVNTLVLRTHVPGSASFADVLATTKDTDLAAFSHADVPFERLVEVLKPERSTAHSPLFQATIEFQNIGAPGMDLDGVRVEPLDFPTVVAKYDLELILSGDGSGQGDLEAAFTYATDLFDAGTVRQLADRFLRILEQAVLDPARPIGDLEILDTTEQERFVPVHGPAGLEPALLPEILARAAARDPGNTGLELGDASLTYQELDEQSTRLARHLIALGAGPEKVVALGMARSLESVLSVWAVAKTGAAFVPVDPSYPADRIEHMLTDSAAVAGITVAAHRAALPGLVQWVELDDPATRDRIAALAATPITNDDRRQALRVHNPAYLIYTSGSTGTPKGVAVTHAGLASLAAEEHDHLGVEPGSRVLHSASPSFDASVFEMLMAYGSAATLVVAPPSVYGGSDMAELLRSKRISHAFFTPAVLASVEDDGVDDLRSILVAGDVCPPELVARWAPGRAMVNAYGPTETTIMSSITAPMKAGEPVTIGATTRGFTAMVLDGRLQPVPPGVAGELYLSGPALARGYEGRARLISERFVASPFGAPGDRMYRTGDVVRWTDRATEPELEFVGRSDFQVKIRGLRIELGEIDTALASHSKVSFATTTGYQRETGDTILVSYVRLHDGDTATPEELSAYISEFLPGYMVPSVIVLLDEVPLTPVGKLDRKALPAPDLETFRKEYVAPRNDDERIVAEVFASILGVEQVSVHDSFFDLGGNSLSVTQVVSALEKETGRALRLQAVFLNPTPAGLAERLQRPDEAPSELAGQLLAPVIRLRPHGRREPLFCVHPGVGLSWAYTALTAHIPEDRPVFGLQLPSLTGARPAESISELAAEYVRHVRDVQPQGPYHLLGWSLGGVIAQEMAVQLRAAGEDVATVALLDSFVVTDTEVPTMAELVGSFGGIEGVSEDLDYEDAARLVDEGLGQPTGLTATHMERIHRGFEDAARIMAIHEPSVLDADVQFFAARGTTDPSGTLRTADEWRPLTSGTLDIHDVPVKHQQMVEPDAIAVIGPILARHLDDH</sequence>
<dbReference type="InterPro" id="IPR029058">
    <property type="entry name" value="AB_hydrolase_fold"/>
</dbReference>
<comment type="cofactor">
    <cofactor evidence="1">
        <name>pantetheine 4'-phosphate</name>
        <dbReference type="ChEBI" id="CHEBI:47942"/>
    </cofactor>
</comment>
<keyword evidence="5" id="KW-0045">Antibiotic biosynthesis</keyword>
<keyword evidence="3" id="KW-0597">Phosphoprotein</keyword>
<accession>A0A927JF24</accession>
<dbReference type="GO" id="GO:0031177">
    <property type="term" value="F:phosphopantetheine binding"/>
    <property type="evidence" value="ECO:0007669"/>
    <property type="project" value="InterPro"/>
</dbReference>
<dbReference type="FunFam" id="3.40.50.980:FF:000001">
    <property type="entry name" value="Non-ribosomal peptide synthetase"/>
    <property type="match status" value="4"/>
</dbReference>
<dbReference type="FunFam" id="3.40.50.980:FF:000002">
    <property type="entry name" value="Enterobactin synthetase component F"/>
    <property type="match status" value="2"/>
</dbReference>
<dbReference type="FunFam" id="2.30.38.10:FF:000001">
    <property type="entry name" value="Non-ribosomal peptide synthetase PvdI"/>
    <property type="match status" value="1"/>
</dbReference>
<dbReference type="InterPro" id="IPR036736">
    <property type="entry name" value="ACP-like_sf"/>
</dbReference>
<dbReference type="CDD" id="cd17646">
    <property type="entry name" value="A_NRPS_AB3403-like"/>
    <property type="match status" value="1"/>
</dbReference>
<dbReference type="GO" id="GO:0044550">
    <property type="term" value="P:secondary metabolite biosynthetic process"/>
    <property type="evidence" value="ECO:0007669"/>
    <property type="project" value="TreeGrafter"/>
</dbReference>
<dbReference type="InterPro" id="IPR025110">
    <property type="entry name" value="AMP-bd_C"/>
</dbReference>
<dbReference type="Gene3D" id="3.30.300.30">
    <property type="match status" value="6"/>
</dbReference>
<dbReference type="GO" id="GO:0008610">
    <property type="term" value="P:lipid biosynthetic process"/>
    <property type="evidence" value="ECO:0007669"/>
    <property type="project" value="UniProtKB-ARBA"/>
</dbReference>
<dbReference type="EMBL" id="JACYWE010000008">
    <property type="protein sequence ID" value="MBD8507447.1"/>
    <property type="molecule type" value="Genomic_DNA"/>
</dbReference>
<dbReference type="Gene3D" id="3.40.50.1820">
    <property type="entry name" value="alpha/beta hydrolase"/>
    <property type="match status" value="1"/>
</dbReference>
<evidence type="ECO:0000313" key="7">
    <source>
        <dbReference type="EMBL" id="MBD8507447.1"/>
    </source>
</evidence>
<dbReference type="InterPro" id="IPR045851">
    <property type="entry name" value="AMP-bd_C_sf"/>
</dbReference>
<dbReference type="CDD" id="cd19540">
    <property type="entry name" value="LCL_NRPS-like"/>
    <property type="match status" value="4"/>
</dbReference>
<dbReference type="FunFam" id="3.40.50.12780:FF:000012">
    <property type="entry name" value="Non-ribosomal peptide synthetase"/>
    <property type="match status" value="2"/>
</dbReference>
<dbReference type="Pfam" id="PF00501">
    <property type="entry name" value="AMP-binding"/>
    <property type="match status" value="6"/>
</dbReference>
<dbReference type="SUPFAM" id="SSF53474">
    <property type="entry name" value="alpha/beta-Hydrolases"/>
    <property type="match status" value="1"/>
</dbReference>
<dbReference type="NCBIfam" id="TIGR01733">
    <property type="entry name" value="AA-adenyl-dom"/>
    <property type="match status" value="6"/>
</dbReference>
<dbReference type="PANTHER" id="PTHR45527">
    <property type="entry name" value="NONRIBOSOMAL PEPTIDE SYNTHETASE"/>
    <property type="match status" value="1"/>
</dbReference>
<evidence type="ECO:0000256" key="5">
    <source>
        <dbReference type="ARBA" id="ARBA00023194"/>
    </source>
</evidence>
<dbReference type="CDD" id="cd19543">
    <property type="entry name" value="DCL_NRPS"/>
    <property type="match status" value="1"/>
</dbReference>
<feature type="domain" description="Carrier" evidence="6">
    <location>
        <begin position="3307"/>
        <end position="3382"/>
    </location>
</feature>
<evidence type="ECO:0000259" key="6">
    <source>
        <dbReference type="PROSITE" id="PS50075"/>
    </source>
</evidence>
<dbReference type="GO" id="GO:0017000">
    <property type="term" value="P:antibiotic biosynthetic process"/>
    <property type="evidence" value="ECO:0007669"/>
    <property type="project" value="UniProtKB-KW"/>
</dbReference>
<evidence type="ECO:0000313" key="8">
    <source>
        <dbReference type="Proteomes" id="UP000642993"/>
    </source>
</evidence>
<dbReference type="InterPro" id="IPR000873">
    <property type="entry name" value="AMP-dep_synth/lig_dom"/>
</dbReference>
<dbReference type="SMART" id="SM00824">
    <property type="entry name" value="PKS_TE"/>
    <property type="match status" value="1"/>
</dbReference>
<dbReference type="InterPro" id="IPR023213">
    <property type="entry name" value="CAT-like_dom_sf"/>
</dbReference>
<dbReference type="Pfam" id="PF00668">
    <property type="entry name" value="Condensation"/>
    <property type="match status" value="7"/>
</dbReference>
<dbReference type="SUPFAM" id="SSF56801">
    <property type="entry name" value="Acetyl-CoA synthetase-like"/>
    <property type="match status" value="6"/>
</dbReference>
<dbReference type="InterPro" id="IPR020802">
    <property type="entry name" value="TesA-like"/>
</dbReference>
<dbReference type="FunFam" id="1.10.1200.10:FF:000005">
    <property type="entry name" value="Nonribosomal peptide synthetase 1"/>
    <property type="match status" value="2"/>
</dbReference>
<dbReference type="NCBIfam" id="NF004282">
    <property type="entry name" value="PRK05691.1"/>
    <property type="match status" value="5"/>
</dbReference>
<dbReference type="InterPro" id="IPR010060">
    <property type="entry name" value="NRPS_synth"/>
</dbReference>
<dbReference type="Gene3D" id="3.30.559.30">
    <property type="entry name" value="Nonribosomal peptide synthetase, condensation domain"/>
    <property type="match status" value="8"/>
</dbReference>
<dbReference type="PANTHER" id="PTHR45527:SF1">
    <property type="entry name" value="FATTY ACID SYNTHASE"/>
    <property type="match status" value="1"/>
</dbReference>
<dbReference type="GO" id="GO:0005829">
    <property type="term" value="C:cytosol"/>
    <property type="evidence" value="ECO:0007669"/>
    <property type="project" value="TreeGrafter"/>
</dbReference>
<dbReference type="Pfam" id="PF00975">
    <property type="entry name" value="Thioesterase"/>
    <property type="match status" value="1"/>
</dbReference>
<dbReference type="NCBIfam" id="NF003417">
    <property type="entry name" value="PRK04813.1"/>
    <property type="match status" value="6"/>
</dbReference>
<protein>
    <submittedName>
        <fullName evidence="7">Non-ribosomal peptide synthase/polyketide synthase</fullName>
    </submittedName>
</protein>
<feature type="domain" description="Carrier" evidence="6">
    <location>
        <begin position="2253"/>
        <end position="2328"/>
    </location>
</feature>
<dbReference type="InterPro" id="IPR001242">
    <property type="entry name" value="Condensation_dom"/>
</dbReference>
<dbReference type="Gene3D" id="3.40.50.980">
    <property type="match status" value="10"/>
</dbReference>
<dbReference type="InterPro" id="IPR010071">
    <property type="entry name" value="AA_adenyl_dom"/>
</dbReference>
<dbReference type="PROSITE" id="PS50075">
    <property type="entry name" value="CARRIER"/>
    <property type="match status" value="6"/>
</dbReference>
<dbReference type="FunFam" id="1.10.1200.10:FF:000016">
    <property type="entry name" value="Non-ribosomal peptide synthase"/>
    <property type="match status" value="1"/>
</dbReference>
<organism evidence="7 8">
    <name type="scientific">Lolliginicoccus lacisalsi</name>
    <dbReference type="NCBI Taxonomy" id="2742202"/>
    <lineage>
        <taxon>Bacteria</taxon>
        <taxon>Bacillati</taxon>
        <taxon>Actinomycetota</taxon>
        <taxon>Actinomycetes</taxon>
        <taxon>Mycobacteriales</taxon>
        <taxon>Hoyosellaceae</taxon>
        <taxon>Lolliginicoccus</taxon>
    </lineage>
</organism>
<dbReference type="InterPro" id="IPR006162">
    <property type="entry name" value="Ppantetheine_attach_site"/>
</dbReference>
<dbReference type="InterPro" id="IPR009081">
    <property type="entry name" value="PP-bd_ACP"/>
</dbReference>
<feature type="domain" description="Carrier" evidence="6">
    <location>
        <begin position="1182"/>
        <end position="1257"/>
    </location>
</feature>
<keyword evidence="8" id="KW-1185">Reference proteome</keyword>
<gene>
    <name evidence="7" type="ORF">HT102_13235</name>
</gene>
<dbReference type="InterPro" id="IPR020845">
    <property type="entry name" value="AMP-binding_CS"/>
</dbReference>
<dbReference type="InterPro" id="IPR042099">
    <property type="entry name" value="ANL_N_sf"/>
</dbReference>
<dbReference type="InterPro" id="IPR001031">
    <property type="entry name" value="Thioesterase"/>
</dbReference>
<proteinExistence type="predicted"/>
<dbReference type="SMART" id="SM00823">
    <property type="entry name" value="PKS_PP"/>
    <property type="match status" value="6"/>
</dbReference>
<keyword evidence="2" id="KW-0596">Phosphopantetheine</keyword>
<feature type="domain" description="Carrier" evidence="6">
    <location>
        <begin position="6982"/>
        <end position="7057"/>
    </location>
</feature>
<dbReference type="CDD" id="cd17643">
    <property type="entry name" value="A_NRPS_Cytc1-like"/>
    <property type="match status" value="1"/>
</dbReference>
<dbReference type="GO" id="GO:0043041">
    <property type="term" value="P:amino acid activation for nonribosomal peptide biosynthetic process"/>
    <property type="evidence" value="ECO:0007669"/>
    <property type="project" value="TreeGrafter"/>
</dbReference>
<dbReference type="GO" id="GO:0072330">
    <property type="term" value="P:monocarboxylic acid biosynthetic process"/>
    <property type="evidence" value="ECO:0007669"/>
    <property type="project" value="UniProtKB-ARBA"/>
</dbReference>
<dbReference type="Gene3D" id="3.30.559.10">
    <property type="entry name" value="Chloramphenicol acetyltransferase-like domain"/>
    <property type="match status" value="7"/>
</dbReference>
<dbReference type="SUPFAM" id="SSF47336">
    <property type="entry name" value="ACP-like"/>
    <property type="match status" value="6"/>
</dbReference>
<comment type="caution">
    <text evidence="7">The sequence shown here is derived from an EMBL/GenBank/DDBJ whole genome shotgun (WGS) entry which is preliminary data.</text>
</comment>
<feature type="domain" description="Carrier" evidence="6">
    <location>
        <begin position="5923"/>
        <end position="5998"/>
    </location>
</feature>
<dbReference type="Gene3D" id="2.30.38.10">
    <property type="entry name" value="Luciferase, Domain 3"/>
    <property type="match status" value="5"/>
</dbReference>
<evidence type="ECO:0000256" key="1">
    <source>
        <dbReference type="ARBA" id="ARBA00001957"/>
    </source>
</evidence>
<dbReference type="GO" id="GO:0003824">
    <property type="term" value="F:catalytic activity"/>
    <property type="evidence" value="ECO:0007669"/>
    <property type="project" value="InterPro"/>
</dbReference>
<evidence type="ECO:0000256" key="3">
    <source>
        <dbReference type="ARBA" id="ARBA00022553"/>
    </source>
</evidence>
<evidence type="ECO:0000256" key="4">
    <source>
        <dbReference type="ARBA" id="ARBA00022737"/>
    </source>
</evidence>
<dbReference type="SUPFAM" id="SSF52777">
    <property type="entry name" value="CoA-dependent acyltransferases"/>
    <property type="match status" value="15"/>
</dbReference>